<evidence type="ECO:0000256" key="1">
    <source>
        <dbReference type="SAM" id="MobiDB-lite"/>
    </source>
</evidence>
<keyword evidence="3" id="KW-1185">Reference proteome</keyword>
<name>A0A3R9Y5G2_9HYPH</name>
<dbReference type="AlphaFoldDB" id="A0A3R9Y5G2"/>
<accession>A0A3R9Y5G2</accession>
<comment type="caution">
    <text evidence="2">The sequence shown here is derived from an EMBL/GenBank/DDBJ whole genome shotgun (WGS) entry which is preliminary data.</text>
</comment>
<protein>
    <submittedName>
        <fullName evidence="2">Uncharacterized protein</fullName>
    </submittedName>
</protein>
<gene>
    <name evidence="2" type="ORF">EJC49_19635</name>
</gene>
<reference evidence="2 3" key="1">
    <citation type="submission" date="2018-12" db="EMBL/GenBank/DDBJ databases">
        <title>Mesorhizobium carbonis sp. nov., isolated from coal mine water.</title>
        <authorList>
            <person name="Xin W."/>
            <person name="Xu Z."/>
            <person name="Xiang F."/>
            <person name="Zhang J."/>
            <person name="Xi L."/>
            <person name="Liu J."/>
        </authorList>
    </citation>
    <scope>NUCLEOTIDE SEQUENCE [LARGE SCALE GENOMIC DNA]</scope>
    <source>
        <strain evidence="2 3">B2.3</strain>
    </source>
</reference>
<organism evidence="2 3">
    <name type="scientific">Aquibium carbonis</name>
    <dbReference type="NCBI Taxonomy" id="2495581"/>
    <lineage>
        <taxon>Bacteria</taxon>
        <taxon>Pseudomonadati</taxon>
        <taxon>Pseudomonadota</taxon>
        <taxon>Alphaproteobacteria</taxon>
        <taxon>Hyphomicrobiales</taxon>
        <taxon>Phyllobacteriaceae</taxon>
        <taxon>Aquibium</taxon>
    </lineage>
</organism>
<evidence type="ECO:0000313" key="2">
    <source>
        <dbReference type="EMBL" id="RST84662.1"/>
    </source>
</evidence>
<feature type="region of interest" description="Disordered" evidence="1">
    <location>
        <begin position="1"/>
        <end position="25"/>
    </location>
</feature>
<dbReference type="EMBL" id="RWKW01000084">
    <property type="protein sequence ID" value="RST84662.1"/>
    <property type="molecule type" value="Genomic_DNA"/>
</dbReference>
<sequence>MASRKSHEEEAAEKAVRQEIRSKDNARYLQSMPNFKLEDVLPQRLASLLADLSRAENGRQAGVDQSGALGAASGPQRK</sequence>
<feature type="region of interest" description="Disordered" evidence="1">
    <location>
        <begin position="57"/>
        <end position="78"/>
    </location>
</feature>
<dbReference type="RefSeq" id="WP_126701634.1">
    <property type="nucleotide sequence ID" value="NZ_RWKW01000084.1"/>
</dbReference>
<dbReference type="Proteomes" id="UP000278398">
    <property type="component" value="Unassembled WGS sequence"/>
</dbReference>
<proteinExistence type="predicted"/>
<evidence type="ECO:0000313" key="3">
    <source>
        <dbReference type="Proteomes" id="UP000278398"/>
    </source>
</evidence>